<organism evidence="2 3">
    <name type="scientific">Nephila pilipes</name>
    <name type="common">Giant wood spider</name>
    <name type="synonym">Nephila maculata</name>
    <dbReference type="NCBI Taxonomy" id="299642"/>
    <lineage>
        <taxon>Eukaryota</taxon>
        <taxon>Metazoa</taxon>
        <taxon>Ecdysozoa</taxon>
        <taxon>Arthropoda</taxon>
        <taxon>Chelicerata</taxon>
        <taxon>Arachnida</taxon>
        <taxon>Araneae</taxon>
        <taxon>Araneomorphae</taxon>
        <taxon>Entelegynae</taxon>
        <taxon>Araneoidea</taxon>
        <taxon>Nephilidae</taxon>
        <taxon>Nephila</taxon>
    </lineage>
</organism>
<name>A0A8X6P2S0_NEPPI</name>
<reference evidence="2" key="1">
    <citation type="submission" date="2020-08" db="EMBL/GenBank/DDBJ databases">
        <title>Multicomponent nature underlies the extraordinary mechanical properties of spider dragline silk.</title>
        <authorList>
            <person name="Kono N."/>
            <person name="Nakamura H."/>
            <person name="Mori M."/>
            <person name="Yoshida Y."/>
            <person name="Ohtoshi R."/>
            <person name="Malay A.D."/>
            <person name="Moran D.A.P."/>
            <person name="Tomita M."/>
            <person name="Numata K."/>
            <person name="Arakawa K."/>
        </authorList>
    </citation>
    <scope>NUCLEOTIDE SEQUENCE</scope>
</reference>
<keyword evidence="1" id="KW-0472">Membrane</keyword>
<accession>A0A8X6P2S0</accession>
<gene>
    <name evidence="2" type="primary">AVEN_102602_1</name>
    <name evidence="2" type="ORF">NPIL_462721</name>
</gene>
<feature type="transmembrane region" description="Helical" evidence="1">
    <location>
        <begin position="207"/>
        <end position="234"/>
    </location>
</feature>
<feature type="transmembrane region" description="Helical" evidence="1">
    <location>
        <begin position="167"/>
        <end position="187"/>
    </location>
</feature>
<proteinExistence type="predicted"/>
<sequence length="235" mass="26144">MAAGIDGEYSEMVEMSTLSKTPTEVILNDRYASSEEIIPRRSFGQDSDIPGRIIKCWWLLFASGISRILLKNILKGSSGRISVNEQAQKLECLPTNHFPLNAQPYCTHFGVAILGILRVDGCSSSPSVPVVTVISGVIDAVVNVLSMTATLTQRPTLKELLHDISRIGRLTLFFIHLYGLVKVYGILPPEESDHSSHEFCDSLLFWIAFSFFHLTIMSSFILFLAMTMAALSYYF</sequence>
<protein>
    <submittedName>
        <fullName evidence="2">Uncharacterized protein</fullName>
    </submittedName>
</protein>
<dbReference type="Proteomes" id="UP000887013">
    <property type="component" value="Unassembled WGS sequence"/>
</dbReference>
<keyword evidence="1" id="KW-1133">Transmembrane helix</keyword>
<comment type="caution">
    <text evidence="2">The sequence shown here is derived from an EMBL/GenBank/DDBJ whole genome shotgun (WGS) entry which is preliminary data.</text>
</comment>
<dbReference type="AlphaFoldDB" id="A0A8X6P2S0"/>
<keyword evidence="1" id="KW-0812">Transmembrane</keyword>
<dbReference type="OrthoDB" id="6430702at2759"/>
<evidence type="ECO:0000313" key="3">
    <source>
        <dbReference type="Proteomes" id="UP000887013"/>
    </source>
</evidence>
<keyword evidence="3" id="KW-1185">Reference proteome</keyword>
<evidence type="ECO:0000313" key="2">
    <source>
        <dbReference type="EMBL" id="GFT45370.1"/>
    </source>
</evidence>
<dbReference type="EMBL" id="BMAW01015752">
    <property type="protein sequence ID" value="GFT45370.1"/>
    <property type="molecule type" value="Genomic_DNA"/>
</dbReference>
<evidence type="ECO:0000256" key="1">
    <source>
        <dbReference type="SAM" id="Phobius"/>
    </source>
</evidence>